<keyword evidence="5" id="KW-0489">Methyltransferase</keyword>
<comment type="similarity">
    <text evidence="5">Belongs to the class VI-like SAM-binding methyltransferase superfamily. Isoprenylcysteine carboxyl methyltransferase family.</text>
</comment>
<keyword evidence="5" id="KW-0256">Endoplasmic reticulum</keyword>
<evidence type="ECO:0000256" key="2">
    <source>
        <dbReference type="ARBA" id="ARBA00022692"/>
    </source>
</evidence>
<dbReference type="PANTHER" id="PTHR12714:SF24">
    <property type="entry name" value="SLR1182 PROTEIN"/>
    <property type="match status" value="1"/>
</dbReference>
<dbReference type="Gene3D" id="1.20.120.1630">
    <property type="match status" value="1"/>
</dbReference>
<dbReference type="AlphaFoldDB" id="A0A4R0RUF9"/>
<evidence type="ECO:0000313" key="6">
    <source>
        <dbReference type="EMBL" id="TCD69379.1"/>
    </source>
</evidence>
<protein>
    <recommendedName>
        <fullName evidence="5">Protein-S-isoprenylcysteine O-methyltransferase</fullName>
        <ecNumber evidence="5">2.1.1.100</ecNumber>
    </recommendedName>
</protein>
<gene>
    <name evidence="6" type="ORF">EIP91_007935</name>
</gene>
<feature type="transmembrane region" description="Helical" evidence="5">
    <location>
        <begin position="73"/>
        <end position="100"/>
    </location>
</feature>
<keyword evidence="3 5" id="KW-1133">Transmembrane helix</keyword>
<dbReference type="EMBL" id="RWJN01000043">
    <property type="protein sequence ID" value="TCD69379.1"/>
    <property type="molecule type" value="Genomic_DNA"/>
</dbReference>
<dbReference type="InterPro" id="IPR007269">
    <property type="entry name" value="ICMT_MeTrfase"/>
</dbReference>
<keyword evidence="4 5" id="KW-0472">Membrane</keyword>
<feature type="transmembrane region" description="Helical" evidence="5">
    <location>
        <begin position="187"/>
        <end position="205"/>
    </location>
</feature>
<dbReference type="Pfam" id="PF04140">
    <property type="entry name" value="ICMT"/>
    <property type="match status" value="1"/>
</dbReference>
<dbReference type="OrthoDB" id="422086at2759"/>
<dbReference type="Proteomes" id="UP000292702">
    <property type="component" value="Unassembled WGS sequence"/>
</dbReference>
<keyword evidence="7" id="KW-1185">Reference proteome</keyword>
<keyword evidence="2 5" id="KW-0812">Transmembrane</keyword>
<dbReference type="GO" id="GO:0005789">
    <property type="term" value="C:endoplasmic reticulum membrane"/>
    <property type="evidence" value="ECO:0007669"/>
    <property type="project" value="UniProtKB-SubCell"/>
</dbReference>
<proteinExistence type="inferred from homology"/>
<name>A0A4R0RUF9_9APHY</name>
<dbReference type="EC" id="2.1.1.100" evidence="5"/>
<feature type="transmembrane region" description="Helical" evidence="5">
    <location>
        <begin position="217"/>
        <end position="238"/>
    </location>
</feature>
<keyword evidence="5" id="KW-0808">Transferase</keyword>
<dbReference type="PANTHER" id="PTHR12714">
    <property type="entry name" value="PROTEIN-S ISOPRENYLCYSTEINE O-METHYLTRANSFERASE"/>
    <property type="match status" value="1"/>
</dbReference>
<sequence length="268" mass="30039">MSKLSLNTVAPFVGPDFKHPSTYESKMIDASVFIVAMMTANTLCVDSTSRRPKPVPLKSELKKYKARKETADAWSVSFLTVVQFVLLTINLGFGGFLVWASLSSLYPTFPAPFLQSVATPKPGQLYLSTTFVVASLCVYAGTIIRSLAMHALGRLFVPELAIKNDHKLITTGAYAIVRHPAYAGFDLQFGGLIVSELFSPGTWWWESGMWHSWQGMAFGGFWTGYWIFMFVSGMVRVAKEDAVMKIEFMEQWERWHKATPYALFPGIF</sequence>
<comment type="catalytic activity">
    <reaction evidence="5">
        <text>[protein]-C-terminal S-[(2E,6E)-farnesyl]-L-cysteine + S-adenosyl-L-methionine = [protein]-C-terminal S-[(2E,6E)-farnesyl]-L-cysteine methyl ester + S-adenosyl-L-homocysteine</text>
        <dbReference type="Rhea" id="RHEA:21672"/>
        <dbReference type="Rhea" id="RHEA-COMP:12125"/>
        <dbReference type="Rhea" id="RHEA-COMP:12126"/>
        <dbReference type="ChEBI" id="CHEBI:57856"/>
        <dbReference type="ChEBI" id="CHEBI:59789"/>
        <dbReference type="ChEBI" id="CHEBI:90510"/>
        <dbReference type="ChEBI" id="CHEBI:90511"/>
        <dbReference type="EC" id="2.1.1.100"/>
    </reaction>
</comment>
<feature type="transmembrane region" description="Helical" evidence="5">
    <location>
        <begin position="125"/>
        <end position="144"/>
    </location>
</feature>
<organism evidence="6 7">
    <name type="scientific">Steccherinum ochraceum</name>
    <dbReference type="NCBI Taxonomy" id="92696"/>
    <lineage>
        <taxon>Eukaryota</taxon>
        <taxon>Fungi</taxon>
        <taxon>Dikarya</taxon>
        <taxon>Basidiomycota</taxon>
        <taxon>Agaricomycotina</taxon>
        <taxon>Agaricomycetes</taxon>
        <taxon>Polyporales</taxon>
        <taxon>Steccherinaceae</taxon>
        <taxon>Steccherinum</taxon>
    </lineage>
</organism>
<dbReference type="GO" id="GO:0032259">
    <property type="term" value="P:methylation"/>
    <property type="evidence" value="ECO:0007669"/>
    <property type="project" value="UniProtKB-KW"/>
</dbReference>
<evidence type="ECO:0000256" key="4">
    <source>
        <dbReference type="ARBA" id="ARBA00023136"/>
    </source>
</evidence>
<reference evidence="6 7" key="1">
    <citation type="submission" date="2018-11" db="EMBL/GenBank/DDBJ databases">
        <title>Genome assembly of Steccherinum ochraceum LE-BIN_3174, the white-rot fungus of the Steccherinaceae family (The Residual Polyporoid clade, Polyporales, Basidiomycota).</title>
        <authorList>
            <person name="Fedorova T.V."/>
            <person name="Glazunova O.A."/>
            <person name="Landesman E.O."/>
            <person name="Moiseenko K.V."/>
            <person name="Psurtseva N.V."/>
            <person name="Savinova O.S."/>
            <person name="Shakhova N.V."/>
            <person name="Tyazhelova T.V."/>
            <person name="Vasina D.V."/>
        </authorList>
    </citation>
    <scope>NUCLEOTIDE SEQUENCE [LARGE SCALE GENOMIC DNA]</scope>
    <source>
        <strain evidence="6 7">LE-BIN_3174</strain>
    </source>
</reference>
<evidence type="ECO:0000256" key="1">
    <source>
        <dbReference type="ARBA" id="ARBA00004141"/>
    </source>
</evidence>
<evidence type="ECO:0000313" key="7">
    <source>
        <dbReference type="Proteomes" id="UP000292702"/>
    </source>
</evidence>
<comment type="caution">
    <text evidence="6">The sequence shown here is derived from an EMBL/GenBank/DDBJ whole genome shotgun (WGS) entry which is preliminary data.</text>
</comment>
<evidence type="ECO:0000256" key="5">
    <source>
        <dbReference type="RuleBase" id="RU362022"/>
    </source>
</evidence>
<evidence type="ECO:0000256" key="3">
    <source>
        <dbReference type="ARBA" id="ARBA00022989"/>
    </source>
</evidence>
<comment type="subcellular location">
    <subcellularLocation>
        <location evidence="5">Endoplasmic reticulum membrane</location>
        <topology evidence="5">Multi-pass membrane protein</topology>
    </subcellularLocation>
    <subcellularLocation>
        <location evidence="1">Membrane</location>
        <topology evidence="1">Multi-pass membrane protein</topology>
    </subcellularLocation>
</comment>
<accession>A0A4R0RUF9</accession>
<dbReference type="GO" id="GO:0004671">
    <property type="term" value="F:protein C-terminal S-isoprenylcysteine carboxyl O-methyltransferase activity"/>
    <property type="evidence" value="ECO:0007669"/>
    <property type="project" value="UniProtKB-EC"/>
</dbReference>
<keyword evidence="5" id="KW-0949">S-adenosyl-L-methionine</keyword>